<comment type="caution">
    <text evidence="1">The sequence shown here is derived from an EMBL/GenBank/DDBJ whole genome shotgun (WGS) entry which is preliminary data.</text>
</comment>
<evidence type="ECO:0000313" key="2">
    <source>
        <dbReference type="Proteomes" id="UP000265520"/>
    </source>
</evidence>
<dbReference type="Proteomes" id="UP000265520">
    <property type="component" value="Unassembled WGS sequence"/>
</dbReference>
<name>A0A392PN82_9FABA</name>
<feature type="non-terminal residue" evidence="1">
    <location>
        <position position="1"/>
    </location>
</feature>
<sequence length="40" mass="4447">IVMHRELLAEDLFTPKNRSSSMCLARACNTGLWARAIASL</sequence>
<proteinExistence type="predicted"/>
<dbReference type="AlphaFoldDB" id="A0A392PN82"/>
<accession>A0A392PN82</accession>
<organism evidence="1 2">
    <name type="scientific">Trifolium medium</name>
    <dbReference type="NCBI Taxonomy" id="97028"/>
    <lineage>
        <taxon>Eukaryota</taxon>
        <taxon>Viridiplantae</taxon>
        <taxon>Streptophyta</taxon>
        <taxon>Embryophyta</taxon>
        <taxon>Tracheophyta</taxon>
        <taxon>Spermatophyta</taxon>
        <taxon>Magnoliopsida</taxon>
        <taxon>eudicotyledons</taxon>
        <taxon>Gunneridae</taxon>
        <taxon>Pentapetalae</taxon>
        <taxon>rosids</taxon>
        <taxon>fabids</taxon>
        <taxon>Fabales</taxon>
        <taxon>Fabaceae</taxon>
        <taxon>Papilionoideae</taxon>
        <taxon>50 kb inversion clade</taxon>
        <taxon>NPAAA clade</taxon>
        <taxon>Hologalegina</taxon>
        <taxon>IRL clade</taxon>
        <taxon>Trifolieae</taxon>
        <taxon>Trifolium</taxon>
    </lineage>
</organism>
<reference evidence="1 2" key="1">
    <citation type="journal article" date="2018" name="Front. Plant Sci.">
        <title>Red Clover (Trifolium pratense) and Zigzag Clover (T. medium) - A Picture of Genomic Similarities and Differences.</title>
        <authorList>
            <person name="Dluhosova J."/>
            <person name="Istvanek J."/>
            <person name="Nedelnik J."/>
            <person name="Repkova J."/>
        </authorList>
    </citation>
    <scope>NUCLEOTIDE SEQUENCE [LARGE SCALE GENOMIC DNA]</scope>
    <source>
        <strain evidence="2">cv. 10/8</strain>
        <tissue evidence="1">Leaf</tissue>
    </source>
</reference>
<keyword evidence="2" id="KW-1185">Reference proteome</keyword>
<protein>
    <submittedName>
        <fullName evidence="1">Uncharacterized protein</fullName>
    </submittedName>
</protein>
<evidence type="ECO:0000313" key="1">
    <source>
        <dbReference type="EMBL" id="MCI13538.1"/>
    </source>
</evidence>
<dbReference type="EMBL" id="LXQA010088596">
    <property type="protein sequence ID" value="MCI13538.1"/>
    <property type="molecule type" value="Genomic_DNA"/>
</dbReference>